<name>W7X1G1_TETTS</name>
<evidence type="ECO:0000313" key="1">
    <source>
        <dbReference type="EMBL" id="EWS73080.1"/>
    </source>
</evidence>
<dbReference type="InParanoid" id="W7X1G1"/>
<sequence length="108" mass="12565">MDIFSQVPVVSGFLLQEVSRYLMHSVEFLKIPEASFLRQDELQGYKTSLRVLTWVKCENICYPIYPAIEKSGLFSTKFFERLIAARVHICANQIKKQVAGHQIQYSRH</sequence>
<proteinExistence type="predicted"/>
<protein>
    <submittedName>
        <fullName evidence="1">Uncharacterized protein</fullName>
    </submittedName>
</protein>
<dbReference type="GeneID" id="24438410"/>
<dbReference type="RefSeq" id="XP_012654389.1">
    <property type="nucleotide sequence ID" value="XM_012798935.1"/>
</dbReference>
<dbReference type="KEGG" id="tet:TTHERM_000316723"/>
<dbReference type="EMBL" id="GG662605">
    <property type="protein sequence ID" value="EWS73080.1"/>
    <property type="molecule type" value="Genomic_DNA"/>
</dbReference>
<evidence type="ECO:0000313" key="2">
    <source>
        <dbReference type="Proteomes" id="UP000009168"/>
    </source>
</evidence>
<reference evidence="2" key="1">
    <citation type="journal article" date="2006" name="PLoS Biol.">
        <title>Macronuclear genome sequence of the ciliate Tetrahymena thermophila, a model eukaryote.</title>
        <authorList>
            <person name="Eisen J.A."/>
            <person name="Coyne R.S."/>
            <person name="Wu M."/>
            <person name="Wu D."/>
            <person name="Thiagarajan M."/>
            <person name="Wortman J.R."/>
            <person name="Badger J.H."/>
            <person name="Ren Q."/>
            <person name="Amedeo P."/>
            <person name="Jones K.M."/>
            <person name="Tallon L.J."/>
            <person name="Delcher A.L."/>
            <person name="Salzberg S.L."/>
            <person name="Silva J.C."/>
            <person name="Haas B.J."/>
            <person name="Majoros W.H."/>
            <person name="Farzad M."/>
            <person name="Carlton J.M."/>
            <person name="Smith R.K. Jr."/>
            <person name="Garg J."/>
            <person name="Pearlman R.E."/>
            <person name="Karrer K.M."/>
            <person name="Sun L."/>
            <person name="Manning G."/>
            <person name="Elde N.C."/>
            <person name="Turkewitz A.P."/>
            <person name="Asai D.J."/>
            <person name="Wilkes D.E."/>
            <person name="Wang Y."/>
            <person name="Cai H."/>
            <person name="Collins K."/>
            <person name="Stewart B.A."/>
            <person name="Lee S.R."/>
            <person name="Wilamowska K."/>
            <person name="Weinberg Z."/>
            <person name="Ruzzo W.L."/>
            <person name="Wloga D."/>
            <person name="Gaertig J."/>
            <person name="Frankel J."/>
            <person name="Tsao C.-C."/>
            <person name="Gorovsky M.A."/>
            <person name="Keeling P.J."/>
            <person name="Waller R.F."/>
            <person name="Patron N.J."/>
            <person name="Cherry J.M."/>
            <person name="Stover N.A."/>
            <person name="Krieger C.J."/>
            <person name="del Toro C."/>
            <person name="Ryder H.F."/>
            <person name="Williamson S.C."/>
            <person name="Barbeau R.A."/>
            <person name="Hamilton E.P."/>
            <person name="Orias E."/>
        </authorList>
    </citation>
    <scope>NUCLEOTIDE SEQUENCE [LARGE SCALE GENOMIC DNA]</scope>
    <source>
        <strain evidence="2">SB210</strain>
    </source>
</reference>
<gene>
    <name evidence="1" type="ORF">TTHERM_000316723</name>
</gene>
<dbReference type="AlphaFoldDB" id="W7X1G1"/>
<dbReference type="Proteomes" id="UP000009168">
    <property type="component" value="Unassembled WGS sequence"/>
</dbReference>
<accession>W7X1G1</accession>
<organism evidence="1 2">
    <name type="scientific">Tetrahymena thermophila (strain SB210)</name>
    <dbReference type="NCBI Taxonomy" id="312017"/>
    <lineage>
        <taxon>Eukaryota</taxon>
        <taxon>Sar</taxon>
        <taxon>Alveolata</taxon>
        <taxon>Ciliophora</taxon>
        <taxon>Intramacronucleata</taxon>
        <taxon>Oligohymenophorea</taxon>
        <taxon>Hymenostomatida</taxon>
        <taxon>Tetrahymenina</taxon>
        <taxon>Tetrahymenidae</taxon>
        <taxon>Tetrahymena</taxon>
    </lineage>
</organism>
<keyword evidence="2" id="KW-1185">Reference proteome</keyword>